<sequence>MEAAEGAVEANEGFWVANDAYFGDGGESDGDDDEEEGYYGRAAEEDFGEEKDRDGEGLTCKACGLKFESRNRLHAHVKEQRHQVAADVRGETVIPSTSGAAINLIPSMSSIKIPNQISDNQYLEIRTAFEPGGRRYPCCADTGFGNSLVGGDFLNEVVRKVIPVVLGKYDTGIAVEGFGGGGERLKSLGGVPDFLENGER</sequence>
<dbReference type="AlphaFoldDB" id="A0AAV9VTI7"/>
<evidence type="ECO:0000259" key="3">
    <source>
        <dbReference type="PROSITE" id="PS50157"/>
    </source>
</evidence>
<dbReference type="EMBL" id="JAVHJL010000012">
    <property type="protein sequence ID" value="KAK6495794.1"/>
    <property type="molecule type" value="Genomic_DNA"/>
</dbReference>
<keyword evidence="1" id="KW-0479">Metal-binding</keyword>
<organism evidence="4 5">
    <name type="scientific">Arthrobotrys musiformis</name>
    <dbReference type="NCBI Taxonomy" id="47236"/>
    <lineage>
        <taxon>Eukaryota</taxon>
        <taxon>Fungi</taxon>
        <taxon>Dikarya</taxon>
        <taxon>Ascomycota</taxon>
        <taxon>Pezizomycotina</taxon>
        <taxon>Orbiliomycetes</taxon>
        <taxon>Orbiliales</taxon>
        <taxon>Orbiliaceae</taxon>
        <taxon>Arthrobotrys</taxon>
    </lineage>
</organism>
<evidence type="ECO:0000313" key="4">
    <source>
        <dbReference type="EMBL" id="KAK6495794.1"/>
    </source>
</evidence>
<keyword evidence="1" id="KW-0863">Zinc-finger</keyword>
<feature type="compositionally biased region" description="Acidic residues" evidence="2">
    <location>
        <begin position="26"/>
        <end position="37"/>
    </location>
</feature>
<keyword evidence="1" id="KW-0862">Zinc</keyword>
<evidence type="ECO:0000313" key="5">
    <source>
        <dbReference type="Proteomes" id="UP001370758"/>
    </source>
</evidence>
<dbReference type="InterPro" id="IPR013087">
    <property type="entry name" value="Znf_C2H2_type"/>
</dbReference>
<reference evidence="4 5" key="1">
    <citation type="submission" date="2023-08" db="EMBL/GenBank/DDBJ databases">
        <authorList>
            <person name="Palmer J.M."/>
        </authorList>
    </citation>
    <scope>NUCLEOTIDE SEQUENCE [LARGE SCALE GENOMIC DNA]</scope>
    <source>
        <strain evidence="4 5">TWF481</strain>
    </source>
</reference>
<dbReference type="GO" id="GO:0008270">
    <property type="term" value="F:zinc ion binding"/>
    <property type="evidence" value="ECO:0007669"/>
    <property type="project" value="UniProtKB-KW"/>
</dbReference>
<feature type="domain" description="C2H2-type" evidence="3">
    <location>
        <begin position="58"/>
        <end position="82"/>
    </location>
</feature>
<accession>A0AAV9VTI7</accession>
<protein>
    <recommendedName>
        <fullName evidence="3">C2H2-type domain-containing protein</fullName>
    </recommendedName>
</protein>
<evidence type="ECO:0000256" key="2">
    <source>
        <dbReference type="SAM" id="MobiDB-lite"/>
    </source>
</evidence>
<feature type="region of interest" description="Disordered" evidence="2">
    <location>
        <begin position="19"/>
        <end position="53"/>
    </location>
</feature>
<dbReference type="PROSITE" id="PS50157">
    <property type="entry name" value="ZINC_FINGER_C2H2_2"/>
    <property type="match status" value="1"/>
</dbReference>
<proteinExistence type="predicted"/>
<keyword evidence="5" id="KW-1185">Reference proteome</keyword>
<name>A0AAV9VTI7_9PEZI</name>
<comment type="caution">
    <text evidence="4">The sequence shown here is derived from an EMBL/GenBank/DDBJ whole genome shotgun (WGS) entry which is preliminary data.</text>
</comment>
<gene>
    <name evidence="4" type="ORF">TWF481_002840</name>
</gene>
<dbReference type="PROSITE" id="PS00028">
    <property type="entry name" value="ZINC_FINGER_C2H2_1"/>
    <property type="match status" value="1"/>
</dbReference>
<evidence type="ECO:0000256" key="1">
    <source>
        <dbReference type="PROSITE-ProRule" id="PRU00042"/>
    </source>
</evidence>
<dbReference type="Proteomes" id="UP001370758">
    <property type="component" value="Unassembled WGS sequence"/>
</dbReference>